<protein>
    <submittedName>
        <fullName evidence="1">Putative 3,2-trans-enoyl-CoA isomerase, mitochondrial</fullName>
        <ecNumber evidence="1">5.3.3.8</ecNumber>
    </submittedName>
</protein>
<proteinExistence type="predicted"/>
<name>G0TTQ2_TRYVY</name>
<dbReference type="EMBL" id="HE573019">
    <property type="protein sequence ID" value="CCC47333.1"/>
    <property type="molecule type" value="Genomic_DNA"/>
</dbReference>
<organism evidence="1">
    <name type="scientific">Trypanosoma vivax (strain Y486)</name>
    <dbReference type="NCBI Taxonomy" id="1055687"/>
    <lineage>
        <taxon>Eukaryota</taxon>
        <taxon>Discoba</taxon>
        <taxon>Euglenozoa</taxon>
        <taxon>Kinetoplastea</taxon>
        <taxon>Metakinetoplastina</taxon>
        <taxon>Trypanosomatida</taxon>
        <taxon>Trypanosomatidae</taxon>
        <taxon>Trypanosoma</taxon>
        <taxon>Duttonella</taxon>
    </lineage>
</organism>
<dbReference type="Pfam" id="PF00378">
    <property type="entry name" value="ECH_1"/>
    <property type="match status" value="1"/>
</dbReference>
<accession>G0TTQ2</accession>
<dbReference type="Gene3D" id="3.90.226.10">
    <property type="entry name" value="2-enoyl-CoA Hydratase, Chain A, domain 1"/>
    <property type="match status" value="1"/>
</dbReference>
<evidence type="ECO:0000313" key="1">
    <source>
        <dbReference type="EMBL" id="CCC47333.1"/>
    </source>
</evidence>
<dbReference type="PANTHER" id="PTHR11941:SF172">
    <property type="entry name" value="ISOMERASE, MITOCHONDRIAL, PUTATIVE-RELATED"/>
    <property type="match status" value="1"/>
</dbReference>
<dbReference type="InterPro" id="IPR029045">
    <property type="entry name" value="ClpP/crotonase-like_dom_sf"/>
</dbReference>
<dbReference type="AlphaFoldDB" id="G0TTQ2"/>
<dbReference type="InterPro" id="IPR001753">
    <property type="entry name" value="Enoyl-CoA_hydra/iso"/>
</dbReference>
<dbReference type="GO" id="GO:0006635">
    <property type="term" value="P:fatty acid beta-oxidation"/>
    <property type="evidence" value="ECO:0007669"/>
    <property type="project" value="TreeGrafter"/>
</dbReference>
<dbReference type="GO" id="GO:0004165">
    <property type="term" value="F:delta(3)-delta(2)-enoyl-CoA isomerase activity"/>
    <property type="evidence" value="ECO:0007669"/>
    <property type="project" value="UniProtKB-EC"/>
</dbReference>
<dbReference type="EC" id="5.3.3.8" evidence="1"/>
<dbReference type="VEuPathDB" id="TriTrypDB:TvY486_0305040"/>
<dbReference type="SUPFAM" id="SSF52096">
    <property type="entry name" value="ClpP/crotonase"/>
    <property type="match status" value="1"/>
</dbReference>
<dbReference type="GO" id="GO:0005739">
    <property type="term" value="C:mitochondrion"/>
    <property type="evidence" value="ECO:0007669"/>
    <property type="project" value="TreeGrafter"/>
</dbReference>
<reference evidence="1" key="1">
    <citation type="journal article" date="2012" name="Proc. Natl. Acad. Sci. U.S.A.">
        <title>Antigenic diversity is generated by distinct evolutionary mechanisms in African trypanosome species.</title>
        <authorList>
            <person name="Jackson A.P."/>
            <person name="Berry A."/>
            <person name="Aslett M."/>
            <person name="Allison H.C."/>
            <person name="Burton P."/>
            <person name="Vavrova-Anderson J."/>
            <person name="Brown R."/>
            <person name="Browne H."/>
            <person name="Corton N."/>
            <person name="Hauser H."/>
            <person name="Gamble J."/>
            <person name="Gilderthorp R."/>
            <person name="Marcello L."/>
            <person name="McQuillan J."/>
            <person name="Otto T.D."/>
            <person name="Quail M.A."/>
            <person name="Sanders M.J."/>
            <person name="van Tonder A."/>
            <person name="Ginger M.L."/>
            <person name="Field M.C."/>
            <person name="Barry J.D."/>
            <person name="Hertz-Fowler C."/>
            <person name="Berriman M."/>
        </authorList>
    </citation>
    <scope>NUCLEOTIDE SEQUENCE</scope>
    <source>
        <strain evidence="1">Y486</strain>
    </source>
</reference>
<sequence>MVILRLGKCHVTCNMRQWCRRPSQTPFGRTHSDLSGGTGSGRLVDVSDSPIPDVKVLSMSNPPANVLSLAMLEDIMASIAKLCDPQKSLCRGLVLTSAVPNIFSVGFDLHSLYAAQDYETFAVYWRQVQKLYVTLNTLPVPLVAAINGSATGFGCILALSADYRVMAEGSSSCTAPYKIGLDFVQSGLTVPPCFAAVVVHTVGHRNCEALFQLGELHVAHAAREMGLIDETVESADEVLVHALDMGEKLSDAPPWSFWVVKDALRKELVSPLCTEALRAADCSNFYEFLKNQEVHRDLGKFLARGGHLQSSK</sequence>
<dbReference type="PANTHER" id="PTHR11941">
    <property type="entry name" value="ENOYL-COA HYDRATASE-RELATED"/>
    <property type="match status" value="1"/>
</dbReference>
<keyword evidence="1" id="KW-0413">Isomerase</keyword>
<dbReference type="CDD" id="cd06558">
    <property type="entry name" value="crotonase-like"/>
    <property type="match status" value="1"/>
</dbReference>
<gene>
    <name evidence="1" type="ORF">TVY486_03050</name>
</gene>